<sequence length="250" mass="27018">MSNDPSARPGTLYGIGTGPGDPELITLKAARLIGECPVVAHFCRRGGAGQARRISEAHLKADQEELPLVYPITTELPHGSPEYRERIEAFFDESAERLAEHLAAGRDVAVLNEGDPFFYGSFMHAYLRLKDRFPTEVVPGVPSPLAAAAQLPKPLTMRDDVLTVIPGTLPEAELRAALSGADAVVIMKVGSHRDRIVALLEELGRSEEAWYVAKASMADEAVMPLAEAPAKAPYFSLIVLPGRGVRADER</sequence>
<dbReference type="InterPro" id="IPR000878">
    <property type="entry name" value="4pyrrol_Mease"/>
</dbReference>
<evidence type="ECO:0000313" key="10">
    <source>
        <dbReference type="Proteomes" id="UP000183104"/>
    </source>
</evidence>
<dbReference type="InterPro" id="IPR006364">
    <property type="entry name" value="CobI/CbiL/CobIJ_dom"/>
</dbReference>
<gene>
    <name evidence="9" type="ORF">SAMN05661077_0416</name>
</gene>
<dbReference type="PANTHER" id="PTHR43467:SF2">
    <property type="entry name" value="COBALT-PRECORRIN-2 C(20)-METHYLTRANSFERASE"/>
    <property type="match status" value="1"/>
</dbReference>
<keyword evidence="3" id="KW-0169">Cobalamin biosynthesis</keyword>
<evidence type="ECO:0000313" key="9">
    <source>
        <dbReference type="EMBL" id="SCX78503.1"/>
    </source>
</evidence>
<dbReference type="GO" id="GO:0032259">
    <property type="term" value="P:methylation"/>
    <property type="evidence" value="ECO:0007669"/>
    <property type="project" value="UniProtKB-KW"/>
</dbReference>
<dbReference type="Gene3D" id="3.40.1010.10">
    <property type="entry name" value="Cobalt-precorrin-4 Transmethylase, Domain 1"/>
    <property type="match status" value="1"/>
</dbReference>
<dbReference type="InterPro" id="IPR014777">
    <property type="entry name" value="4pyrrole_Mease_sub1"/>
</dbReference>
<evidence type="ECO:0000256" key="5">
    <source>
        <dbReference type="ARBA" id="ARBA00022679"/>
    </source>
</evidence>
<dbReference type="NCBIfam" id="TIGR01467">
    <property type="entry name" value="cobI_cbiL"/>
    <property type="match status" value="1"/>
</dbReference>
<evidence type="ECO:0000256" key="1">
    <source>
        <dbReference type="ARBA" id="ARBA00004953"/>
    </source>
</evidence>
<dbReference type="STRING" id="381306.AN478_12200"/>
<evidence type="ECO:0000259" key="8">
    <source>
        <dbReference type="Pfam" id="PF00590"/>
    </source>
</evidence>
<dbReference type="InterPro" id="IPR035996">
    <property type="entry name" value="4pyrrol_Methylase_sf"/>
</dbReference>
<evidence type="ECO:0000256" key="4">
    <source>
        <dbReference type="ARBA" id="ARBA00022603"/>
    </source>
</evidence>
<keyword evidence="10" id="KW-1185">Reference proteome</keyword>
<keyword evidence="4 9" id="KW-0489">Methyltransferase</keyword>
<keyword evidence="6" id="KW-0949">S-adenosyl-L-methionine</keyword>
<dbReference type="EMBL" id="FMUN01000001">
    <property type="protein sequence ID" value="SCX78503.1"/>
    <property type="molecule type" value="Genomic_DNA"/>
</dbReference>
<reference evidence="10" key="1">
    <citation type="submission" date="2016-10" db="EMBL/GenBank/DDBJ databases">
        <authorList>
            <person name="Varghese N."/>
        </authorList>
    </citation>
    <scope>NUCLEOTIDE SEQUENCE [LARGE SCALE GENOMIC DNA]</scope>
    <source>
        <strain evidence="10">HL 19</strain>
    </source>
</reference>
<evidence type="ECO:0000256" key="7">
    <source>
        <dbReference type="PIRNR" id="PIRNR036427"/>
    </source>
</evidence>
<dbReference type="CDD" id="cd11645">
    <property type="entry name" value="Precorrin_2_C20_MT"/>
    <property type="match status" value="1"/>
</dbReference>
<organism evidence="9 10">
    <name type="scientific">Thiohalorhabdus denitrificans</name>
    <dbReference type="NCBI Taxonomy" id="381306"/>
    <lineage>
        <taxon>Bacteria</taxon>
        <taxon>Pseudomonadati</taxon>
        <taxon>Pseudomonadota</taxon>
        <taxon>Gammaproteobacteria</taxon>
        <taxon>Thiohalorhabdales</taxon>
        <taxon>Thiohalorhabdaceae</taxon>
        <taxon>Thiohalorhabdus</taxon>
    </lineage>
</organism>
<dbReference type="AlphaFoldDB" id="A0A0P9C781"/>
<dbReference type="GO" id="GO:0030788">
    <property type="term" value="F:precorrin-2 C20-methyltransferase activity"/>
    <property type="evidence" value="ECO:0007669"/>
    <property type="project" value="InterPro"/>
</dbReference>
<dbReference type="OrthoDB" id="9804789at2"/>
<dbReference type="PATRIC" id="fig|381306.5.peg.1592"/>
<proteinExistence type="inferred from homology"/>
<dbReference type="Proteomes" id="UP000183104">
    <property type="component" value="Unassembled WGS sequence"/>
</dbReference>
<dbReference type="PROSITE" id="PS00839">
    <property type="entry name" value="SUMT_1"/>
    <property type="match status" value="1"/>
</dbReference>
<dbReference type="UniPathway" id="UPA00148"/>
<name>A0A0P9C781_9GAMM</name>
<accession>A0A0P9C781</accession>
<protein>
    <submittedName>
        <fullName evidence="9">Precorrin-2/cobalt-factor-2 C20-methyltransferase</fullName>
    </submittedName>
</protein>
<keyword evidence="5 9" id="KW-0808">Transferase</keyword>
<evidence type="ECO:0000256" key="3">
    <source>
        <dbReference type="ARBA" id="ARBA00022573"/>
    </source>
</evidence>
<dbReference type="Pfam" id="PF00590">
    <property type="entry name" value="TP_methylase"/>
    <property type="match status" value="1"/>
</dbReference>
<dbReference type="InterPro" id="IPR003043">
    <property type="entry name" value="Uropor_MeTrfase_CS"/>
</dbReference>
<dbReference type="RefSeq" id="WP_054966898.1">
    <property type="nucleotide sequence ID" value="NZ_FMUN01000001.1"/>
</dbReference>
<dbReference type="SUPFAM" id="SSF53790">
    <property type="entry name" value="Tetrapyrrole methylase"/>
    <property type="match status" value="1"/>
</dbReference>
<dbReference type="PIRSF" id="PIRSF036427">
    <property type="entry name" value="Precrrn-2_mtase"/>
    <property type="match status" value="1"/>
</dbReference>
<comment type="similarity">
    <text evidence="2 7">Belongs to the precorrin methyltransferase family.</text>
</comment>
<dbReference type="InterPro" id="IPR012382">
    <property type="entry name" value="CobI/CbiL"/>
</dbReference>
<dbReference type="PANTHER" id="PTHR43467">
    <property type="entry name" value="COBALT-PRECORRIN-2 C(20)-METHYLTRANSFERASE"/>
    <property type="match status" value="1"/>
</dbReference>
<evidence type="ECO:0000256" key="2">
    <source>
        <dbReference type="ARBA" id="ARBA00005879"/>
    </source>
</evidence>
<comment type="pathway">
    <text evidence="1">Cofactor biosynthesis; adenosylcobalamin biosynthesis.</text>
</comment>
<dbReference type="Gene3D" id="3.30.950.10">
    <property type="entry name" value="Methyltransferase, Cobalt-precorrin-4 Transmethylase, Domain 2"/>
    <property type="match status" value="1"/>
</dbReference>
<evidence type="ECO:0000256" key="6">
    <source>
        <dbReference type="ARBA" id="ARBA00022691"/>
    </source>
</evidence>
<feature type="domain" description="Tetrapyrrole methylase" evidence="8">
    <location>
        <begin position="11"/>
        <end position="224"/>
    </location>
</feature>
<dbReference type="InterPro" id="IPR014776">
    <property type="entry name" value="4pyrrole_Mease_sub2"/>
</dbReference>
<dbReference type="GO" id="GO:0009236">
    <property type="term" value="P:cobalamin biosynthetic process"/>
    <property type="evidence" value="ECO:0007669"/>
    <property type="project" value="UniProtKB-UniRule"/>
</dbReference>
<dbReference type="NCBIfam" id="NF004647">
    <property type="entry name" value="PRK05990.1"/>
    <property type="match status" value="1"/>
</dbReference>